<gene>
    <name evidence="2" type="ORF">TrCOL_g3355</name>
</gene>
<keyword evidence="3" id="KW-1185">Reference proteome</keyword>
<feature type="region of interest" description="Disordered" evidence="1">
    <location>
        <begin position="1"/>
        <end position="95"/>
    </location>
</feature>
<dbReference type="Proteomes" id="UP001165065">
    <property type="component" value="Unassembled WGS sequence"/>
</dbReference>
<evidence type="ECO:0000313" key="3">
    <source>
        <dbReference type="Proteomes" id="UP001165065"/>
    </source>
</evidence>
<sequence length="506" mass="56632">MPPKKQHSDTTSSSSSSKTPRKNSSSPLPLTSSTSSPPSSPPSSSPLPFPTVALRETRKRKKSSPPASDAERANAERLDRITRDSQKALGGGRGNLNVHEMRQHLTDVREGSVQDFYTYKKYNPEAPVKGELNYLKSRIEEWDIETGNQRCDSSFATIREAGQGAMEDALYTSQTKQPLRGAHLEFFTSIEAGIQPFPTRKSSEFLNLLKSLPEAGSNTEDTTLFQVSPSKNMTADILHTHLSKEYNLSSLLHEQHALIYQAQEAGTPLQDIENVFETVTHYIWAAGSPEGTVERVREGCMKLKKDAILDNENNVVTYMGKAINNKPGEMWVCATEGSSFTYPMCVSDARGKSDSELGYEFTLKTVELYGKGEIFVDILSDEEDKNIIATRDCLKECCVGEVHTSNPENPKLDLVFVKNNRQTRSREAIEYVDKDGEFRLIGRGRVCLAAMLGERHQFSLCQCEHADGIRSVCGFVMDCSKVMNVYLKSVRRGEGFYYWWSPWKKA</sequence>
<protein>
    <submittedName>
        <fullName evidence="2">Uncharacterized protein</fullName>
    </submittedName>
</protein>
<comment type="caution">
    <text evidence="2">The sequence shown here is derived from an EMBL/GenBank/DDBJ whole genome shotgun (WGS) entry which is preliminary data.</text>
</comment>
<feature type="compositionally biased region" description="Low complexity" evidence="1">
    <location>
        <begin position="9"/>
        <end position="37"/>
    </location>
</feature>
<dbReference type="AlphaFoldDB" id="A0A9W7LBM6"/>
<reference evidence="3" key="1">
    <citation type="journal article" date="2023" name="Commun. Biol.">
        <title>Genome analysis of Parmales, the sister group of diatoms, reveals the evolutionary specialization of diatoms from phago-mixotrophs to photoautotrophs.</title>
        <authorList>
            <person name="Ban H."/>
            <person name="Sato S."/>
            <person name="Yoshikawa S."/>
            <person name="Yamada K."/>
            <person name="Nakamura Y."/>
            <person name="Ichinomiya M."/>
            <person name="Sato N."/>
            <person name="Blanc-Mathieu R."/>
            <person name="Endo H."/>
            <person name="Kuwata A."/>
            <person name="Ogata H."/>
        </authorList>
    </citation>
    <scope>NUCLEOTIDE SEQUENCE [LARGE SCALE GENOMIC DNA]</scope>
</reference>
<feature type="compositionally biased region" description="Pro residues" evidence="1">
    <location>
        <begin position="38"/>
        <end position="49"/>
    </location>
</feature>
<feature type="compositionally biased region" description="Basic and acidic residues" evidence="1">
    <location>
        <begin position="69"/>
        <end position="86"/>
    </location>
</feature>
<evidence type="ECO:0000256" key="1">
    <source>
        <dbReference type="SAM" id="MobiDB-lite"/>
    </source>
</evidence>
<dbReference type="EMBL" id="BRYA01000239">
    <property type="protein sequence ID" value="GMI45220.1"/>
    <property type="molecule type" value="Genomic_DNA"/>
</dbReference>
<proteinExistence type="predicted"/>
<accession>A0A9W7LBM6</accession>
<name>A0A9W7LBM6_9STRA</name>
<evidence type="ECO:0000313" key="2">
    <source>
        <dbReference type="EMBL" id="GMI45220.1"/>
    </source>
</evidence>
<organism evidence="2 3">
    <name type="scientific">Triparma columacea</name>
    <dbReference type="NCBI Taxonomy" id="722753"/>
    <lineage>
        <taxon>Eukaryota</taxon>
        <taxon>Sar</taxon>
        <taxon>Stramenopiles</taxon>
        <taxon>Ochrophyta</taxon>
        <taxon>Bolidophyceae</taxon>
        <taxon>Parmales</taxon>
        <taxon>Triparmaceae</taxon>
        <taxon>Triparma</taxon>
    </lineage>
</organism>